<name>A0A812CUP0_ACAPH</name>
<proteinExistence type="predicted"/>
<dbReference type="Proteomes" id="UP000597762">
    <property type="component" value="Unassembled WGS sequence"/>
</dbReference>
<dbReference type="EMBL" id="CAHIKZ030002024">
    <property type="protein sequence ID" value="CAE1279695.1"/>
    <property type="molecule type" value="Genomic_DNA"/>
</dbReference>
<sequence>MGGVGKGCCQVLTDTHICTYICTHNHTFSSPSFLSLFFCFHLSTCLLPPFFPLFTYFPFLPSFLPSFLFFFFIFLLPFQYPSYPSILPSPFSPSSPLTFLHRLSYSSHPLPIFHDYFLPSCLFISHLPFQSPSFHSFSLHLSFLLPFLQNSSLTSPSIFYG</sequence>
<keyword evidence="1" id="KW-1133">Transmembrane helix</keyword>
<keyword evidence="1" id="KW-0472">Membrane</keyword>
<feature type="transmembrane region" description="Helical" evidence="1">
    <location>
        <begin position="33"/>
        <end position="51"/>
    </location>
</feature>
<accession>A0A812CUP0</accession>
<keyword evidence="1" id="KW-0812">Transmembrane</keyword>
<protein>
    <submittedName>
        <fullName evidence="2">Uncharacterized protein</fullName>
    </submittedName>
</protein>
<evidence type="ECO:0000313" key="2">
    <source>
        <dbReference type="EMBL" id="CAE1279695.1"/>
    </source>
</evidence>
<reference evidence="2" key="1">
    <citation type="submission" date="2021-01" db="EMBL/GenBank/DDBJ databases">
        <authorList>
            <person name="Li R."/>
            <person name="Bekaert M."/>
        </authorList>
    </citation>
    <scope>NUCLEOTIDE SEQUENCE</scope>
    <source>
        <strain evidence="2">Farmed</strain>
    </source>
</reference>
<evidence type="ECO:0000256" key="1">
    <source>
        <dbReference type="SAM" id="Phobius"/>
    </source>
</evidence>
<evidence type="ECO:0000313" key="3">
    <source>
        <dbReference type="Proteomes" id="UP000597762"/>
    </source>
</evidence>
<gene>
    <name evidence="2" type="ORF">SPHA_41929</name>
</gene>
<comment type="caution">
    <text evidence="2">The sequence shown here is derived from an EMBL/GenBank/DDBJ whole genome shotgun (WGS) entry which is preliminary data.</text>
</comment>
<organism evidence="2 3">
    <name type="scientific">Acanthosepion pharaonis</name>
    <name type="common">Pharaoh cuttlefish</name>
    <name type="synonym">Sepia pharaonis</name>
    <dbReference type="NCBI Taxonomy" id="158019"/>
    <lineage>
        <taxon>Eukaryota</taxon>
        <taxon>Metazoa</taxon>
        <taxon>Spiralia</taxon>
        <taxon>Lophotrochozoa</taxon>
        <taxon>Mollusca</taxon>
        <taxon>Cephalopoda</taxon>
        <taxon>Coleoidea</taxon>
        <taxon>Decapodiformes</taxon>
        <taxon>Sepiida</taxon>
        <taxon>Sepiina</taxon>
        <taxon>Sepiidae</taxon>
        <taxon>Acanthosepion</taxon>
    </lineage>
</organism>
<feature type="transmembrane region" description="Helical" evidence="1">
    <location>
        <begin position="57"/>
        <end position="78"/>
    </location>
</feature>
<dbReference type="AlphaFoldDB" id="A0A812CUP0"/>
<keyword evidence="3" id="KW-1185">Reference proteome</keyword>